<feature type="compositionally biased region" description="Acidic residues" evidence="1">
    <location>
        <begin position="321"/>
        <end position="336"/>
    </location>
</feature>
<feature type="compositionally biased region" description="Low complexity" evidence="1">
    <location>
        <begin position="368"/>
        <end position="381"/>
    </location>
</feature>
<feature type="compositionally biased region" description="Acidic residues" evidence="1">
    <location>
        <begin position="260"/>
        <end position="279"/>
    </location>
</feature>
<keyword evidence="4" id="KW-1185">Reference proteome</keyword>
<feature type="compositionally biased region" description="Acidic residues" evidence="1">
    <location>
        <begin position="158"/>
        <end position="176"/>
    </location>
</feature>
<dbReference type="SUPFAM" id="SSF54160">
    <property type="entry name" value="Chromo domain-like"/>
    <property type="match status" value="1"/>
</dbReference>
<feature type="compositionally biased region" description="Basic and acidic residues" evidence="1">
    <location>
        <begin position="37"/>
        <end position="52"/>
    </location>
</feature>
<feature type="compositionally biased region" description="Basic residues" evidence="1">
    <location>
        <begin position="283"/>
        <end position="299"/>
    </location>
</feature>
<dbReference type="InterPro" id="IPR016197">
    <property type="entry name" value="Chromo-like_dom_sf"/>
</dbReference>
<organism evidence="3 4">
    <name type="scientific">Linum trigynum</name>
    <dbReference type="NCBI Taxonomy" id="586398"/>
    <lineage>
        <taxon>Eukaryota</taxon>
        <taxon>Viridiplantae</taxon>
        <taxon>Streptophyta</taxon>
        <taxon>Embryophyta</taxon>
        <taxon>Tracheophyta</taxon>
        <taxon>Spermatophyta</taxon>
        <taxon>Magnoliopsida</taxon>
        <taxon>eudicotyledons</taxon>
        <taxon>Gunneridae</taxon>
        <taxon>Pentapetalae</taxon>
        <taxon>rosids</taxon>
        <taxon>fabids</taxon>
        <taxon>Malpighiales</taxon>
        <taxon>Linaceae</taxon>
        <taxon>Linum</taxon>
    </lineage>
</organism>
<evidence type="ECO:0000313" key="4">
    <source>
        <dbReference type="Proteomes" id="UP001497516"/>
    </source>
</evidence>
<proteinExistence type="predicted"/>
<sequence>MALFRNYSSETITNRPTEGKVHNPGRMVGSEDVDGSSSEREFDMNMDPRYESVAELAESRMQNDGVPDNEAGASNSHFQPSSGKRNVSGKWGSSFWKDCRPMGMQGASDSGQDSKSDFKHVEVSEDNVSDGEDDRLESEYEEEAKESQKVLKGHSDVPADEMLSDEYYEQDGEDPTDLGHYKGFSNSVGLNSRQQSKPAPVDNHLSRSSSALRNNRVDDNDDDADYEEEEDEDDPEDTDFDPSYGGNSMRLGKKDKDWGDDSDVADDNLDVLDDDDDGDFYEKKRHKGRERSNGRHTSRSARELKPAHAQARPRRGKPSYEEDEFSAEDFESESDEDFKSLTRRGGNFRKSNARSTVLTHGSGRNNEVRSSGRSVRKVSYVESEESEEIDETKKNKSQKEEIEEDDGDSIEKVLWHQPKGMAEDTFRSNKSAEPVLATHLFTSEPDWNVVEFLIKWKGQSHLHCQWKSFSELQNLSGFKKVLNYTKKVVKMSGIGGCFSVKR</sequence>
<evidence type="ECO:0000256" key="1">
    <source>
        <dbReference type="SAM" id="MobiDB-lite"/>
    </source>
</evidence>
<feature type="compositionally biased region" description="Basic and acidic residues" evidence="1">
    <location>
        <begin position="112"/>
        <end position="123"/>
    </location>
</feature>
<feature type="compositionally biased region" description="Acidic residues" evidence="1">
    <location>
        <begin position="124"/>
        <end position="144"/>
    </location>
</feature>
<evidence type="ECO:0000313" key="3">
    <source>
        <dbReference type="EMBL" id="CAL1406083.1"/>
    </source>
</evidence>
<feature type="compositionally biased region" description="Polar residues" evidence="1">
    <location>
        <begin position="184"/>
        <end position="197"/>
    </location>
</feature>
<reference evidence="3 4" key="1">
    <citation type="submission" date="2024-04" db="EMBL/GenBank/DDBJ databases">
        <authorList>
            <person name="Fracassetti M."/>
        </authorList>
    </citation>
    <scope>NUCLEOTIDE SEQUENCE [LARGE SCALE GENOMIC DNA]</scope>
</reference>
<dbReference type="EMBL" id="OZ034821">
    <property type="protein sequence ID" value="CAL1406083.1"/>
    <property type="molecule type" value="Genomic_DNA"/>
</dbReference>
<gene>
    <name evidence="3" type="ORF">LTRI10_LOCUS45833</name>
</gene>
<feature type="compositionally biased region" description="Acidic residues" evidence="1">
    <location>
        <begin position="219"/>
        <end position="240"/>
    </location>
</feature>
<dbReference type="Gene3D" id="2.40.50.40">
    <property type="match status" value="1"/>
</dbReference>
<feature type="compositionally biased region" description="Polar residues" evidence="1">
    <location>
        <begin position="72"/>
        <end position="85"/>
    </location>
</feature>
<protein>
    <recommendedName>
        <fullName evidence="2">Chromo domain-containing protein</fullName>
    </recommendedName>
</protein>
<feature type="region of interest" description="Disordered" evidence="1">
    <location>
        <begin position="1"/>
        <end position="408"/>
    </location>
</feature>
<dbReference type="InterPro" id="IPR000953">
    <property type="entry name" value="Chromo/chromo_shadow_dom"/>
</dbReference>
<dbReference type="PROSITE" id="PS50013">
    <property type="entry name" value="CHROMO_2"/>
    <property type="match status" value="1"/>
</dbReference>
<dbReference type="CDD" id="cd18660">
    <property type="entry name" value="CD1_tandem"/>
    <property type="match status" value="1"/>
</dbReference>
<feature type="compositionally biased region" description="Basic and acidic residues" evidence="1">
    <location>
        <begin position="391"/>
        <end position="400"/>
    </location>
</feature>
<dbReference type="Proteomes" id="UP001497516">
    <property type="component" value="Chromosome 8"/>
</dbReference>
<feature type="compositionally biased region" description="Basic and acidic residues" evidence="1">
    <location>
        <begin position="145"/>
        <end position="157"/>
    </location>
</feature>
<accession>A0AAV2G5W6</accession>
<name>A0AAV2G5W6_9ROSI</name>
<feature type="domain" description="Chromo" evidence="2">
    <location>
        <begin position="408"/>
        <end position="487"/>
    </location>
</feature>
<dbReference type="AlphaFoldDB" id="A0AAV2G5W6"/>
<feature type="compositionally biased region" description="Polar residues" evidence="1">
    <location>
        <begin position="349"/>
        <end position="365"/>
    </location>
</feature>
<evidence type="ECO:0000259" key="2">
    <source>
        <dbReference type="PROSITE" id="PS50013"/>
    </source>
</evidence>
<feature type="compositionally biased region" description="Polar residues" evidence="1">
    <location>
        <begin position="1"/>
        <end position="16"/>
    </location>
</feature>